<keyword evidence="4" id="KW-0804">Transcription</keyword>
<keyword evidence="9" id="KW-1185">Reference proteome</keyword>
<keyword evidence="2" id="KW-0805">Transcription regulation</keyword>
<proteinExistence type="inferred from homology"/>
<dbReference type="EMBL" id="JAHKKG010000006">
    <property type="protein sequence ID" value="MBU2666238.1"/>
    <property type="molecule type" value="Genomic_DNA"/>
</dbReference>
<dbReference type="InterPro" id="IPR036388">
    <property type="entry name" value="WH-like_DNA-bd_sf"/>
</dbReference>
<dbReference type="SUPFAM" id="SSF52540">
    <property type="entry name" value="P-loop containing nucleoside triphosphate hydrolases"/>
    <property type="match status" value="1"/>
</dbReference>
<dbReference type="RefSeq" id="WP_215789421.1">
    <property type="nucleotide sequence ID" value="NZ_JAHKKG010000006.1"/>
</dbReference>
<dbReference type="SUPFAM" id="SSF48452">
    <property type="entry name" value="TPR-like"/>
    <property type="match status" value="1"/>
</dbReference>
<dbReference type="Pfam" id="PF00486">
    <property type="entry name" value="Trans_reg_C"/>
    <property type="match status" value="1"/>
</dbReference>
<dbReference type="Pfam" id="PF03704">
    <property type="entry name" value="BTAD"/>
    <property type="match status" value="1"/>
</dbReference>
<evidence type="ECO:0000256" key="1">
    <source>
        <dbReference type="ARBA" id="ARBA00005820"/>
    </source>
</evidence>
<evidence type="ECO:0000256" key="2">
    <source>
        <dbReference type="ARBA" id="ARBA00023015"/>
    </source>
</evidence>
<dbReference type="InterPro" id="IPR016032">
    <property type="entry name" value="Sig_transdc_resp-reg_C-effctor"/>
</dbReference>
<dbReference type="SUPFAM" id="SSF46894">
    <property type="entry name" value="C-terminal effector domain of the bipartite response regulators"/>
    <property type="match status" value="1"/>
</dbReference>
<dbReference type="InterPro" id="IPR027417">
    <property type="entry name" value="P-loop_NTPase"/>
</dbReference>
<feature type="region of interest" description="Disordered" evidence="6">
    <location>
        <begin position="298"/>
        <end position="341"/>
    </location>
</feature>
<dbReference type="PANTHER" id="PTHR35807:SF1">
    <property type="entry name" value="TRANSCRIPTIONAL REGULATOR REDD"/>
    <property type="match status" value="1"/>
</dbReference>
<evidence type="ECO:0000256" key="6">
    <source>
        <dbReference type="SAM" id="MobiDB-lite"/>
    </source>
</evidence>
<name>A0ABS5YS15_9ACTN</name>
<dbReference type="SMART" id="SM01043">
    <property type="entry name" value="BTAD"/>
    <property type="match status" value="1"/>
</dbReference>
<dbReference type="Proteomes" id="UP001519654">
    <property type="component" value="Unassembled WGS sequence"/>
</dbReference>
<feature type="region of interest" description="Disordered" evidence="6">
    <location>
        <begin position="416"/>
        <end position="458"/>
    </location>
</feature>
<gene>
    <name evidence="8" type="ORF">KOI35_22305</name>
</gene>
<comment type="caution">
    <text evidence="8">The sequence shown here is derived from an EMBL/GenBank/DDBJ whole genome shotgun (WGS) entry which is preliminary data.</text>
</comment>
<feature type="compositionally biased region" description="Polar residues" evidence="6">
    <location>
        <begin position="327"/>
        <end position="337"/>
    </location>
</feature>
<evidence type="ECO:0000256" key="4">
    <source>
        <dbReference type="ARBA" id="ARBA00023163"/>
    </source>
</evidence>
<organism evidence="8 9">
    <name type="scientific">Paractinoplanes bogorensis</name>
    <dbReference type="NCBI Taxonomy" id="1610840"/>
    <lineage>
        <taxon>Bacteria</taxon>
        <taxon>Bacillati</taxon>
        <taxon>Actinomycetota</taxon>
        <taxon>Actinomycetes</taxon>
        <taxon>Micromonosporales</taxon>
        <taxon>Micromonosporaceae</taxon>
        <taxon>Paractinoplanes</taxon>
    </lineage>
</organism>
<dbReference type="InterPro" id="IPR001867">
    <property type="entry name" value="OmpR/PhoB-type_DNA-bd"/>
</dbReference>
<keyword evidence="3 5" id="KW-0238">DNA-binding</keyword>
<dbReference type="InterPro" id="IPR005158">
    <property type="entry name" value="BTAD"/>
</dbReference>
<dbReference type="Pfam" id="PF13191">
    <property type="entry name" value="AAA_16"/>
    <property type="match status" value="1"/>
</dbReference>
<evidence type="ECO:0000259" key="7">
    <source>
        <dbReference type="PROSITE" id="PS51755"/>
    </source>
</evidence>
<sequence>MFLSVLGPLHATVRGVTADLGGPRQRAVLARLAIAGGEVVSADRLVDDLWGGDVVPAKALATLQVHVSHLRRALEPDRAPRTPATVLVSAPPGYALRLPSAEVDAWHFEELIRRAASVELATQGEHATQVELLTEALSCWKGDAYAEVAGESWAVPEVARLNSLRLLAVESRAEAQLALGQAALVVAALERHLHDNPGREEAVRLLALALYRSGRQGDALATLRRTRSHLADELGVDPGPALRTLEADILAQSVTLDLPPSQVQAQSQIQAQSQVQAQAQSQVQSQVQAQAQSQVQAQTTDAHAYAPPSDSHAYTSSAASSAASQAGTQGRPQSKQAETWGRETELATIAAAADEVAREGARVVLIGGEAGAGKTTLVDAALTTLVEQGWHGRRGRCPEVDGAPPGWPWSEALGPALLGGTNAPNPLDQRRADTTTPGDPHAPDPRQADATALGGLHPPNPFELGRAIAAGLDGGPTVVVLEDVHRADDLTLQLLRHVVAQQAGRPLLVLVTYRTTERGDELEATIGALLGATAAHLQLRGLPPAAVSALARRHGLAEAGPELLAMVAERTGGNPLFVRELARLIAAEGEHAAGSGVPAGVREVLRRRVARLPDTVATTLRQVAVLGREADLDVLAEVAGRDPDDLLDTLETAVLAGLLDEPAPGQVRFTHALVRDTLYEDTPLLRRARLHTRALRVLGGHADAATLARHAAAAAGPATAQDAIPYAVAAARAAERAGSWREAAAEWRQALHLRELAGTRATGSATELLAPAVTAHARAGDVRRARSIYLGALETSDDTEILVAWDAPLIWTTRAGRDPSARAVTALRSRLESKLQDPSRVRLQLALFRELEGFDEAEAHRVSAEALELARRAGDARLLCAALNVRAYAALGPDLREERRPIAEEYLARATEAGEIDHEAVAHWLLFLDSAARTDLDRARAEMGLAVARSTTGQLGSLLAVVGIFTALLDLLAGRVDEALAQYEEVSRRLAEHGDVSGAAMGTVGRISAAVARDSWAPLLSELRAIEAAYPGRVTDPLVLALLESGSAEEARRVWATRMPIDRNYYWLGYTAIRAHTAARLGDREAGEQVLADLLPFAGRVAGLDSGTLYAGPVDAALHALTGDPAYAKSAAALTARLTLT</sequence>
<dbReference type="PANTHER" id="PTHR35807">
    <property type="entry name" value="TRANSCRIPTIONAL REGULATOR REDD-RELATED"/>
    <property type="match status" value="1"/>
</dbReference>
<evidence type="ECO:0000256" key="3">
    <source>
        <dbReference type="ARBA" id="ARBA00023125"/>
    </source>
</evidence>
<evidence type="ECO:0000313" key="9">
    <source>
        <dbReference type="Proteomes" id="UP001519654"/>
    </source>
</evidence>
<dbReference type="Gene3D" id="1.25.40.10">
    <property type="entry name" value="Tetratricopeptide repeat domain"/>
    <property type="match status" value="1"/>
</dbReference>
<feature type="compositionally biased region" description="Low complexity" evidence="6">
    <location>
        <begin position="309"/>
        <end position="326"/>
    </location>
</feature>
<dbReference type="InterPro" id="IPR051677">
    <property type="entry name" value="AfsR-DnrI-RedD_regulator"/>
</dbReference>
<evidence type="ECO:0000313" key="8">
    <source>
        <dbReference type="EMBL" id="MBU2666238.1"/>
    </source>
</evidence>
<accession>A0ABS5YS15</accession>
<protein>
    <submittedName>
        <fullName evidence="8">AAA family ATPase</fullName>
    </submittedName>
</protein>
<evidence type="ECO:0000256" key="5">
    <source>
        <dbReference type="PROSITE-ProRule" id="PRU01091"/>
    </source>
</evidence>
<dbReference type="CDD" id="cd15831">
    <property type="entry name" value="BTAD"/>
    <property type="match status" value="1"/>
</dbReference>
<reference evidence="8 9" key="1">
    <citation type="submission" date="2021-06" db="EMBL/GenBank/DDBJ databases">
        <title>Actinoplanes lichenicola sp. nov., and Actinoplanes ovalisporus sp. nov., isolated from lichen in Thailand.</title>
        <authorList>
            <person name="Saeng-In P."/>
            <person name="Kanchanasin P."/>
            <person name="Yuki M."/>
            <person name="Kudo T."/>
            <person name="Ohkuma M."/>
            <person name="Phongsopitanun W."/>
            <person name="Tanasupawat S."/>
        </authorList>
    </citation>
    <scope>NUCLEOTIDE SEQUENCE [LARGE SCALE GENOMIC DNA]</scope>
    <source>
        <strain evidence="8 9">NBRC 110975</strain>
    </source>
</reference>
<feature type="DNA-binding region" description="OmpR/PhoB-type" evidence="5">
    <location>
        <begin position="1"/>
        <end position="98"/>
    </location>
</feature>
<dbReference type="PROSITE" id="PS51755">
    <property type="entry name" value="OMPR_PHOB"/>
    <property type="match status" value="1"/>
</dbReference>
<dbReference type="Gene3D" id="1.10.10.10">
    <property type="entry name" value="Winged helix-like DNA-binding domain superfamily/Winged helix DNA-binding domain"/>
    <property type="match status" value="1"/>
</dbReference>
<feature type="domain" description="OmpR/PhoB-type" evidence="7">
    <location>
        <begin position="1"/>
        <end position="98"/>
    </location>
</feature>
<dbReference type="InterPro" id="IPR011990">
    <property type="entry name" value="TPR-like_helical_dom_sf"/>
</dbReference>
<dbReference type="SMART" id="SM00862">
    <property type="entry name" value="Trans_reg_C"/>
    <property type="match status" value="1"/>
</dbReference>
<dbReference type="InterPro" id="IPR041664">
    <property type="entry name" value="AAA_16"/>
</dbReference>
<comment type="similarity">
    <text evidence="1">Belongs to the AfsR/DnrI/RedD regulatory family.</text>
</comment>